<evidence type="ECO:0000313" key="1">
    <source>
        <dbReference type="EMBL" id="GGL62196.1"/>
    </source>
</evidence>
<dbReference type="AlphaFoldDB" id="A0A917S921"/>
<dbReference type="GO" id="GO:0003824">
    <property type="term" value="F:catalytic activity"/>
    <property type="evidence" value="ECO:0007669"/>
    <property type="project" value="InterPro"/>
</dbReference>
<accession>A0A917S921</accession>
<dbReference type="InterPro" id="IPR027839">
    <property type="entry name" value="DUF4432"/>
</dbReference>
<organism evidence="1 2">
    <name type="scientific">Microlunatus endophyticus</name>
    <dbReference type="NCBI Taxonomy" id="1716077"/>
    <lineage>
        <taxon>Bacteria</taxon>
        <taxon>Bacillati</taxon>
        <taxon>Actinomycetota</taxon>
        <taxon>Actinomycetes</taxon>
        <taxon>Propionibacteriales</taxon>
        <taxon>Propionibacteriaceae</taxon>
        <taxon>Microlunatus</taxon>
    </lineage>
</organism>
<comment type="caution">
    <text evidence="1">The sequence shown here is derived from an EMBL/GenBank/DDBJ whole genome shotgun (WGS) entry which is preliminary data.</text>
</comment>
<protein>
    <recommendedName>
        <fullName evidence="3">Galactose mutarotase</fullName>
    </recommendedName>
</protein>
<dbReference type="SUPFAM" id="SSF74650">
    <property type="entry name" value="Galactose mutarotase-like"/>
    <property type="match status" value="1"/>
</dbReference>
<gene>
    <name evidence="1" type="ORF">GCM10011575_20930</name>
</gene>
<reference evidence="1" key="1">
    <citation type="journal article" date="2014" name="Int. J. Syst. Evol. Microbiol.">
        <title>Complete genome sequence of Corynebacterium casei LMG S-19264T (=DSM 44701T), isolated from a smear-ripened cheese.</title>
        <authorList>
            <consortium name="US DOE Joint Genome Institute (JGI-PGF)"/>
            <person name="Walter F."/>
            <person name="Albersmeier A."/>
            <person name="Kalinowski J."/>
            <person name="Ruckert C."/>
        </authorList>
    </citation>
    <scope>NUCLEOTIDE SEQUENCE</scope>
    <source>
        <strain evidence="1">CGMCC 4.7306</strain>
    </source>
</reference>
<evidence type="ECO:0000313" key="2">
    <source>
        <dbReference type="Proteomes" id="UP000613840"/>
    </source>
</evidence>
<dbReference type="GO" id="GO:0030246">
    <property type="term" value="F:carbohydrate binding"/>
    <property type="evidence" value="ECO:0007669"/>
    <property type="project" value="InterPro"/>
</dbReference>
<dbReference type="GO" id="GO:0005975">
    <property type="term" value="P:carbohydrate metabolic process"/>
    <property type="evidence" value="ECO:0007669"/>
    <property type="project" value="InterPro"/>
</dbReference>
<dbReference type="EMBL" id="BMMZ01000004">
    <property type="protein sequence ID" value="GGL62196.1"/>
    <property type="molecule type" value="Genomic_DNA"/>
</dbReference>
<keyword evidence="2" id="KW-1185">Reference proteome</keyword>
<proteinExistence type="predicted"/>
<dbReference type="InterPro" id="IPR011013">
    <property type="entry name" value="Gal_mutarotase_sf_dom"/>
</dbReference>
<reference evidence="1" key="2">
    <citation type="submission" date="2020-09" db="EMBL/GenBank/DDBJ databases">
        <authorList>
            <person name="Sun Q."/>
            <person name="Zhou Y."/>
        </authorList>
    </citation>
    <scope>NUCLEOTIDE SEQUENCE</scope>
    <source>
        <strain evidence="1">CGMCC 4.7306</strain>
    </source>
</reference>
<dbReference type="Gene3D" id="2.70.98.10">
    <property type="match status" value="1"/>
</dbReference>
<sequence>MAEQFEVRGWPVVRLASSMVTVDVLPQFGAAITSVRRTADEFELLHRTPWGLPSRGVPQLSGTAETERYDVDPGGWESIFPNGGDTVTVDGADQGFDGEARISPFDVVELSDTKITMTTRLRRSPVAMTKIVSLTDATVTVTETVRNLGTEDRDVMWGSNLQFGAPLISKDTEIDCPAALVHPDATILYDSDYEDAMPWPRTPGRSSVINLRYLPEPGSENRMAYLTDLSQTRATITNRVLGCAVTLDWDADPWPYLWYQLEAGGTDGHPWFGTGYFLSLTPSSSWPAHGLHDARRVSASALKLAAGEERTARLSLEISST</sequence>
<name>A0A917S921_9ACTN</name>
<dbReference type="InterPro" id="IPR014718">
    <property type="entry name" value="GH-type_carb-bd"/>
</dbReference>
<dbReference type="Proteomes" id="UP000613840">
    <property type="component" value="Unassembled WGS sequence"/>
</dbReference>
<dbReference type="Pfam" id="PF14486">
    <property type="entry name" value="DUF4432"/>
    <property type="match status" value="1"/>
</dbReference>
<evidence type="ECO:0008006" key="3">
    <source>
        <dbReference type="Google" id="ProtNLM"/>
    </source>
</evidence>
<dbReference type="RefSeq" id="WP_188895210.1">
    <property type="nucleotide sequence ID" value="NZ_BMMZ01000004.1"/>
</dbReference>